<gene>
    <name evidence="3" type="ORF">ENO34_02435</name>
</gene>
<comment type="similarity">
    <text evidence="1">Belongs to the CapA family.</text>
</comment>
<comment type="caution">
    <text evidence="3">The sequence shown here is derived from an EMBL/GenBank/DDBJ whole genome shotgun (WGS) entry which is preliminary data.</text>
</comment>
<organism evidence="3">
    <name type="scientific">Sulfurihydrogenibium azorense</name>
    <dbReference type="NCBI Taxonomy" id="309806"/>
    <lineage>
        <taxon>Bacteria</taxon>
        <taxon>Pseudomonadati</taxon>
        <taxon>Aquificota</taxon>
        <taxon>Aquificia</taxon>
        <taxon>Aquificales</taxon>
        <taxon>Hydrogenothermaceae</taxon>
        <taxon>Sulfurihydrogenibium</taxon>
    </lineage>
</organism>
<dbReference type="Proteomes" id="UP000885621">
    <property type="component" value="Unassembled WGS sequence"/>
</dbReference>
<feature type="domain" description="Capsule synthesis protein CapA" evidence="2">
    <location>
        <begin position="33"/>
        <end position="272"/>
    </location>
</feature>
<dbReference type="PANTHER" id="PTHR33393">
    <property type="entry name" value="POLYGLUTAMINE SYNTHESIS ACCESSORY PROTEIN RV0574C-RELATED"/>
    <property type="match status" value="1"/>
</dbReference>
<evidence type="ECO:0000256" key="1">
    <source>
        <dbReference type="ARBA" id="ARBA00005662"/>
    </source>
</evidence>
<evidence type="ECO:0000259" key="2">
    <source>
        <dbReference type="SMART" id="SM00854"/>
    </source>
</evidence>
<dbReference type="PANTHER" id="PTHR33393:SF11">
    <property type="entry name" value="POLYGLUTAMINE SYNTHESIS ACCESSORY PROTEIN RV0574C-RELATED"/>
    <property type="match status" value="1"/>
</dbReference>
<dbReference type="SMART" id="SM00854">
    <property type="entry name" value="PGA_cap"/>
    <property type="match status" value="1"/>
</dbReference>
<dbReference type="SUPFAM" id="SSF56300">
    <property type="entry name" value="Metallo-dependent phosphatases"/>
    <property type="match status" value="1"/>
</dbReference>
<dbReference type="EMBL" id="DSFC01000139">
    <property type="protein sequence ID" value="HEV09240.1"/>
    <property type="molecule type" value="Genomic_DNA"/>
</dbReference>
<dbReference type="Pfam" id="PF09587">
    <property type="entry name" value="PGA_cap"/>
    <property type="match status" value="1"/>
</dbReference>
<accession>A0A831YDQ4</accession>
<dbReference type="AlphaFoldDB" id="A0A831YDQ4"/>
<protein>
    <submittedName>
        <fullName evidence="3">CapA family protein</fullName>
    </submittedName>
</protein>
<dbReference type="InterPro" id="IPR029052">
    <property type="entry name" value="Metallo-depent_PP-like"/>
</dbReference>
<dbReference type="CDD" id="cd07381">
    <property type="entry name" value="MPP_CapA"/>
    <property type="match status" value="1"/>
</dbReference>
<evidence type="ECO:0000313" key="3">
    <source>
        <dbReference type="EMBL" id="HEV09240.1"/>
    </source>
</evidence>
<sequence>MKKIKLLLLIILTFITFSFSQTLDSLSNKDVIIIKAVGDTMFGSYTPKTILPPKDGDEFVESVGNLLKDADIVMCNLEGSFVKEDFKPVKKGSGKVFNFGMPYYLAQTLKNLGFNVVSFNNNHVLDYGYEGYEFTKTLLKSMNINYATREDFTVIEVKGKKVAVVAFGFNGGKYRITDIENAKKEVSQLKSKYDIVIVSFHGGAEGKSALHVRNQTEYFLGENRGNVVEFARGVVDAGADLVIGHGPHVLRAVEIYKGKLIAYSLGNFLTYGNFNLKGYNGIGGILEVVLTKDGKFIKANFIPTKQISFGIPVYDESKQAIQLLNQLGKEDFPNSYYYFKSEE</sequence>
<name>A0A831YDQ4_9AQUI</name>
<reference evidence="3" key="1">
    <citation type="journal article" date="2020" name="mSystems">
        <title>Genome- and Community-Level Interaction Insights into Carbon Utilization and Element Cycling Functions of Hydrothermarchaeota in Hydrothermal Sediment.</title>
        <authorList>
            <person name="Zhou Z."/>
            <person name="Liu Y."/>
            <person name="Xu W."/>
            <person name="Pan J."/>
            <person name="Luo Z.H."/>
            <person name="Li M."/>
        </authorList>
    </citation>
    <scope>NUCLEOTIDE SEQUENCE [LARGE SCALE GENOMIC DNA]</scope>
    <source>
        <strain evidence="3">SpSt-1257</strain>
    </source>
</reference>
<dbReference type="Gene3D" id="3.60.21.10">
    <property type="match status" value="1"/>
</dbReference>
<dbReference type="InterPro" id="IPR052169">
    <property type="entry name" value="CW_Biosynth-Accessory"/>
</dbReference>
<dbReference type="InterPro" id="IPR019079">
    <property type="entry name" value="Capsule_synth_CapA"/>
</dbReference>
<proteinExistence type="inferred from homology"/>